<dbReference type="HAMAP" id="MF_00416">
    <property type="entry name" value="FlgI"/>
    <property type="match status" value="1"/>
</dbReference>
<proteinExistence type="inferred from homology"/>
<dbReference type="PANTHER" id="PTHR30381:SF0">
    <property type="entry name" value="FLAGELLAR P-RING PROTEIN"/>
    <property type="match status" value="1"/>
</dbReference>
<keyword evidence="7" id="KW-1185">Reference proteome</keyword>
<dbReference type="InterPro" id="IPR001782">
    <property type="entry name" value="Flag_FlgI"/>
</dbReference>
<dbReference type="NCBIfam" id="NF003676">
    <property type="entry name" value="PRK05303.1"/>
    <property type="match status" value="1"/>
</dbReference>
<dbReference type="GO" id="GO:0030288">
    <property type="term" value="C:outer membrane-bounded periplasmic space"/>
    <property type="evidence" value="ECO:0007669"/>
    <property type="project" value="InterPro"/>
</dbReference>
<dbReference type="Pfam" id="PF02119">
    <property type="entry name" value="FlgI"/>
    <property type="match status" value="1"/>
</dbReference>
<comment type="subunit">
    <text evidence="5">The basal body constitutes a major portion of the flagellar organelle and consists of four rings (L,P,S, and M) mounted on a central rod.</text>
</comment>
<name>A0A7W8DFX3_9BACT</name>
<protein>
    <recommendedName>
        <fullName evidence="5">Flagellar P-ring protein</fullName>
    </recommendedName>
    <alternativeName>
        <fullName evidence="5">Basal body P-ring protein</fullName>
    </alternativeName>
</protein>
<keyword evidence="4 5" id="KW-0975">Bacterial flagellum</keyword>
<accession>A0A7W8DFX3</accession>
<sequence>MKRIIDFIFLIVPVYLAALLLVSSVSANNQVAALREVTTIEGVRNNQLIGYGLVVGLDGTGDGARTGFTNQSLTNMLSRMGITANPDDINVDNVAAVMVTATLAPFAKPGSSMDVTISSLGSADSLQGGTLLLTPLTAPNGDVYAVAQGQVSLGGANGDGHPTAGRIVNGAVVEREIPFSLEGRQSITLLLKQQNFTNANNIQDAINDLYEDEIAIARSSGSVDVRVPGEFLDNIPRFIAQLETLPITMANSGKIIVNERTGTIVVGSDIRISPVAVSHGNLTVRIEPQVENDEVVEPARDERIAVINGGVNIGEVVDALNRMGMAPDDMIAILQAIKQAGALNGDLEFI</sequence>
<evidence type="ECO:0000313" key="6">
    <source>
        <dbReference type="EMBL" id="MBB5020881.1"/>
    </source>
</evidence>
<comment type="subcellular location">
    <subcellularLocation>
        <location evidence="2 5">Bacterial flagellum basal body</location>
    </subcellularLocation>
</comment>
<dbReference type="PRINTS" id="PR01010">
    <property type="entry name" value="FLGPRINGFLGI"/>
</dbReference>
<keyword evidence="6" id="KW-0966">Cell projection</keyword>
<dbReference type="GO" id="GO:0009428">
    <property type="term" value="C:bacterial-type flagellum basal body, distal rod, P ring"/>
    <property type="evidence" value="ECO:0007669"/>
    <property type="project" value="InterPro"/>
</dbReference>
<dbReference type="RefSeq" id="WP_221270341.1">
    <property type="nucleotide sequence ID" value="NZ_JACHID010000001.1"/>
</dbReference>
<evidence type="ECO:0000256" key="2">
    <source>
        <dbReference type="ARBA" id="ARBA00004117"/>
    </source>
</evidence>
<keyword evidence="6" id="KW-0969">Cilium</keyword>
<dbReference type="EMBL" id="JACHID010000001">
    <property type="protein sequence ID" value="MBB5020881.1"/>
    <property type="molecule type" value="Genomic_DNA"/>
</dbReference>
<comment type="caution">
    <text evidence="6">The sequence shown here is derived from an EMBL/GenBank/DDBJ whole genome shotgun (WGS) entry which is preliminary data.</text>
</comment>
<gene>
    <name evidence="5" type="primary">flgI</name>
    <name evidence="6" type="ORF">HNR37_000184</name>
</gene>
<evidence type="ECO:0000256" key="1">
    <source>
        <dbReference type="ARBA" id="ARBA00002591"/>
    </source>
</evidence>
<evidence type="ECO:0000256" key="5">
    <source>
        <dbReference type="HAMAP-Rule" id="MF_00416"/>
    </source>
</evidence>
<dbReference type="GO" id="GO:0005198">
    <property type="term" value="F:structural molecule activity"/>
    <property type="evidence" value="ECO:0007669"/>
    <property type="project" value="InterPro"/>
</dbReference>
<comment type="similarity">
    <text evidence="5">Belongs to the FlgI family.</text>
</comment>
<reference evidence="6 7" key="1">
    <citation type="submission" date="2020-08" db="EMBL/GenBank/DDBJ databases">
        <title>Genomic Encyclopedia of Type Strains, Phase IV (KMG-IV): sequencing the most valuable type-strain genomes for metagenomic binning, comparative biology and taxonomic classification.</title>
        <authorList>
            <person name="Goeker M."/>
        </authorList>
    </citation>
    <scope>NUCLEOTIDE SEQUENCE [LARGE SCALE GENOMIC DNA]</scope>
    <source>
        <strain evidence="6 7">DSM 22071</strain>
    </source>
</reference>
<organism evidence="6 7">
    <name type="scientific">Desulfurispira natronophila</name>
    <dbReference type="NCBI Taxonomy" id="682562"/>
    <lineage>
        <taxon>Bacteria</taxon>
        <taxon>Pseudomonadati</taxon>
        <taxon>Chrysiogenota</taxon>
        <taxon>Chrysiogenia</taxon>
        <taxon>Chrysiogenales</taxon>
        <taxon>Chrysiogenaceae</taxon>
        <taxon>Desulfurispira</taxon>
    </lineage>
</organism>
<dbReference type="Proteomes" id="UP000528322">
    <property type="component" value="Unassembled WGS sequence"/>
</dbReference>
<comment type="function">
    <text evidence="1 5">Assembles around the rod to form the L-ring and probably protects the motor/basal body from shearing forces during rotation.</text>
</comment>
<dbReference type="PANTHER" id="PTHR30381">
    <property type="entry name" value="FLAGELLAR P-RING PERIPLASMIC PROTEIN FLGI"/>
    <property type="match status" value="1"/>
</dbReference>
<evidence type="ECO:0000313" key="7">
    <source>
        <dbReference type="Proteomes" id="UP000528322"/>
    </source>
</evidence>
<keyword evidence="6" id="KW-0282">Flagellum</keyword>
<dbReference type="GO" id="GO:0071973">
    <property type="term" value="P:bacterial-type flagellum-dependent cell motility"/>
    <property type="evidence" value="ECO:0007669"/>
    <property type="project" value="InterPro"/>
</dbReference>
<keyword evidence="3" id="KW-0732">Signal</keyword>
<evidence type="ECO:0000256" key="4">
    <source>
        <dbReference type="ARBA" id="ARBA00023143"/>
    </source>
</evidence>
<dbReference type="AlphaFoldDB" id="A0A7W8DFX3"/>
<evidence type="ECO:0000256" key="3">
    <source>
        <dbReference type="ARBA" id="ARBA00022729"/>
    </source>
</evidence>